<reference evidence="1" key="1">
    <citation type="submission" date="2014-09" db="EMBL/GenBank/DDBJ databases">
        <authorList>
            <person name="Magalhaes I.L.F."/>
            <person name="Oliveira U."/>
            <person name="Santos F.R."/>
            <person name="Vidigal T.H.D.A."/>
            <person name="Brescovit A.D."/>
            <person name="Santos A.J."/>
        </authorList>
    </citation>
    <scope>NUCLEOTIDE SEQUENCE</scope>
    <source>
        <tissue evidence="1">Shoot tissue taken approximately 20 cm above the soil surface</tissue>
    </source>
</reference>
<dbReference type="AlphaFoldDB" id="A0A0A9AGW1"/>
<reference evidence="1" key="2">
    <citation type="journal article" date="2015" name="Data Brief">
        <title>Shoot transcriptome of the giant reed, Arundo donax.</title>
        <authorList>
            <person name="Barrero R.A."/>
            <person name="Guerrero F.D."/>
            <person name="Moolhuijzen P."/>
            <person name="Goolsby J.A."/>
            <person name="Tidwell J."/>
            <person name="Bellgard S.E."/>
            <person name="Bellgard M.I."/>
        </authorList>
    </citation>
    <scope>NUCLEOTIDE SEQUENCE</scope>
    <source>
        <tissue evidence="1">Shoot tissue taken approximately 20 cm above the soil surface</tissue>
    </source>
</reference>
<evidence type="ECO:0000313" key="1">
    <source>
        <dbReference type="EMBL" id="JAD48155.1"/>
    </source>
</evidence>
<sequence length="21" mass="2397">MILGLCLFGETQILKFCNPQK</sequence>
<dbReference type="EMBL" id="GBRH01249740">
    <property type="protein sequence ID" value="JAD48155.1"/>
    <property type="molecule type" value="Transcribed_RNA"/>
</dbReference>
<name>A0A0A9AGW1_ARUDO</name>
<organism evidence="1">
    <name type="scientific">Arundo donax</name>
    <name type="common">Giant reed</name>
    <name type="synonym">Donax arundinaceus</name>
    <dbReference type="NCBI Taxonomy" id="35708"/>
    <lineage>
        <taxon>Eukaryota</taxon>
        <taxon>Viridiplantae</taxon>
        <taxon>Streptophyta</taxon>
        <taxon>Embryophyta</taxon>
        <taxon>Tracheophyta</taxon>
        <taxon>Spermatophyta</taxon>
        <taxon>Magnoliopsida</taxon>
        <taxon>Liliopsida</taxon>
        <taxon>Poales</taxon>
        <taxon>Poaceae</taxon>
        <taxon>PACMAD clade</taxon>
        <taxon>Arundinoideae</taxon>
        <taxon>Arundineae</taxon>
        <taxon>Arundo</taxon>
    </lineage>
</organism>
<proteinExistence type="predicted"/>
<protein>
    <submittedName>
        <fullName evidence="1">Uncharacterized protein</fullName>
    </submittedName>
</protein>
<accession>A0A0A9AGW1</accession>